<evidence type="ECO:0000313" key="5">
    <source>
        <dbReference type="Proteomes" id="UP000278162"/>
    </source>
</evidence>
<dbReference type="GO" id="GO:0051287">
    <property type="term" value="F:NAD binding"/>
    <property type="evidence" value="ECO:0007669"/>
    <property type="project" value="InterPro"/>
</dbReference>
<dbReference type="InterPro" id="IPR006140">
    <property type="entry name" value="D-isomer_DH_NAD-bd"/>
</dbReference>
<keyword evidence="2" id="KW-0520">NAD</keyword>
<dbReference type="OrthoDB" id="9787219at2"/>
<dbReference type="SUPFAM" id="SSF51735">
    <property type="entry name" value="NAD(P)-binding Rossmann-fold domains"/>
    <property type="match status" value="1"/>
</dbReference>
<evidence type="ECO:0000256" key="1">
    <source>
        <dbReference type="ARBA" id="ARBA00023002"/>
    </source>
</evidence>
<feature type="domain" description="D-isomer specific 2-hydroxyacid dehydrogenase NAD-binding" evidence="3">
    <location>
        <begin position="104"/>
        <end position="274"/>
    </location>
</feature>
<dbReference type="InterPro" id="IPR036291">
    <property type="entry name" value="NAD(P)-bd_dom_sf"/>
</dbReference>
<protein>
    <submittedName>
        <fullName evidence="4">Glyoxylate/hydroxypyruvate reductase A</fullName>
    </submittedName>
</protein>
<proteinExistence type="predicted"/>
<dbReference type="EMBL" id="RJAI01000002">
    <property type="protein sequence ID" value="RNF93987.1"/>
    <property type="molecule type" value="Genomic_DNA"/>
</dbReference>
<comment type="caution">
    <text evidence="4">The sequence shown here is derived from an EMBL/GenBank/DDBJ whole genome shotgun (WGS) entry which is preliminary data.</text>
</comment>
<evidence type="ECO:0000259" key="3">
    <source>
        <dbReference type="Pfam" id="PF02826"/>
    </source>
</evidence>
<dbReference type="PANTHER" id="PTHR43333">
    <property type="entry name" value="2-HACID_DH_C DOMAIN-CONTAINING PROTEIN"/>
    <property type="match status" value="1"/>
</dbReference>
<evidence type="ECO:0000313" key="4">
    <source>
        <dbReference type="EMBL" id="RNF93987.1"/>
    </source>
</evidence>
<dbReference type="AlphaFoldDB" id="A0A3M8TKJ9"/>
<dbReference type="SUPFAM" id="SSF52283">
    <property type="entry name" value="Formate/glycerate dehydrogenase catalytic domain-like"/>
    <property type="match status" value="1"/>
</dbReference>
<dbReference type="RefSeq" id="WP_038409461.1">
    <property type="nucleotide sequence ID" value="NZ_CP007620.1"/>
</dbReference>
<dbReference type="GO" id="GO:0016491">
    <property type="term" value="F:oxidoreductase activity"/>
    <property type="evidence" value="ECO:0007669"/>
    <property type="project" value="UniProtKB-KW"/>
</dbReference>
<accession>A0A3M8TKJ9</accession>
<name>A0A3M8TKJ9_PSEPU</name>
<organism evidence="4 5">
    <name type="scientific">Pseudomonas putida</name>
    <name type="common">Arthrobacter siderocapsulatus</name>
    <dbReference type="NCBI Taxonomy" id="303"/>
    <lineage>
        <taxon>Bacteria</taxon>
        <taxon>Pseudomonadati</taxon>
        <taxon>Pseudomonadota</taxon>
        <taxon>Gammaproteobacteria</taxon>
        <taxon>Pseudomonadales</taxon>
        <taxon>Pseudomonadaceae</taxon>
        <taxon>Pseudomonas</taxon>
    </lineage>
</organism>
<reference evidence="4 5" key="1">
    <citation type="submission" date="2018-10" db="EMBL/GenBank/DDBJ databases">
        <title>An outbreak of IMP-63 producing strain in France.</title>
        <authorList>
            <person name="Bour M."/>
            <person name="Liapis E."/>
            <person name="Plesiat P."/>
        </authorList>
    </citation>
    <scope>NUCLEOTIDE SEQUENCE [LARGE SCALE GENOMIC DNA]</scope>
    <source>
        <strain evidence="4 5">12917</strain>
    </source>
</reference>
<dbReference type="Proteomes" id="UP000278162">
    <property type="component" value="Unassembled WGS sequence"/>
</dbReference>
<dbReference type="Gene3D" id="3.40.50.720">
    <property type="entry name" value="NAD(P)-binding Rossmann-like Domain"/>
    <property type="match status" value="2"/>
</dbReference>
<evidence type="ECO:0000256" key="2">
    <source>
        <dbReference type="ARBA" id="ARBA00023027"/>
    </source>
</evidence>
<keyword evidence="1" id="KW-0560">Oxidoreductase</keyword>
<gene>
    <name evidence="4" type="ORF">EFK07_01260</name>
</gene>
<dbReference type="CDD" id="cd12164">
    <property type="entry name" value="GDH_like_2"/>
    <property type="match status" value="1"/>
</dbReference>
<keyword evidence="4" id="KW-0670">Pyruvate</keyword>
<dbReference type="Pfam" id="PF02826">
    <property type="entry name" value="2-Hacid_dh_C"/>
    <property type="match status" value="1"/>
</dbReference>
<sequence length="309" mass="33343">MKPLVLLSTDQALLGQLQSAFARSAPQLRVVLANDPAAQEAQVAACWFPPVGSLSALPNLKLIHSVAAGVDHLANDPSQPALPVCRVVDPAHRQGMAEYVRWAVIHYHRDFDRALAQQQQQVWQRHPQRLAGEYRIGVMGLGSLGGAIAGELAEAGYAVRGWSRSARQLSGVRTFSGPAEFDQFLDGLDLLINLLPLTDATRGILCQKTFEALAPNAAVINCGRGQHLQVDDLVNAVNSGRLRGALLDVFEKEPLPLDSRLWNTPGIVVTPHMASCASHDCIAQQVAENARRLACAEPLLNQVDPALGY</sequence>
<dbReference type="PANTHER" id="PTHR43333:SF1">
    <property type="entry name" value="D-ISOMER SPECIFIC 2-HYDROXYACID DEHYDROGENASE NAD-BINDING DOMAIN-CONTAINING PROTEIN"/>
    <property type="match status" value="1"/>
</dbReference>